<dbReference type="SUPFAM" id="SSF143120">
    <property type="entry name" value="YefM-like"/>
    <property type="match status" value="1"/>
</dbReference>
<evidence type="ECO:0000256" key="1">
    <source>
        <dbReference type="ARBA" id="ARBA00009981"/>
    </source>
</evidence>
<evidence type="ECO:0000313" key="3">
    <source>
        <dbReference type="EMBL" id="PTR06509.1"/>
    </source>
</evidence>
<comment type="similarity">
    <text evidence="1 2">Belongs to the phD/YefM antitoxin family.</text>
</comment>
<name>A0A2T5JJJ2_9RHOB</name>
<dbReference type="InterPro" id="IPR006442">
    <property type="entry name" value="Antitoxin_Phd/YefM"/>
</dbReference>
<dbReference type="Pfam" id="PF02604">
    <property type="entry name" value="PhdYeFM_antitox"/>
    <property type="match status" value="1"/>
</dbReference>
<comment type="caution">
    <text evidence="3">The sequence shown here is derived from an EMBL/GenBank/DDBJ whole genome shotgun (WGS) entry which is preliminary data.</text>
</comment>
<dbReference type="RefSeq" id="WP_101341529.1">
    <property type="nucleotide sequence ID" value="NZ_CP090023.1"/>
</dbReference>
<evidence type="ECO:0000313" key="4">
    <source>
        <dbReference type="Proteomes" id="UP000244060"/>
    </source>
</evidence>
<dbReference type="EMBL" id="QAOT01000049">
    <property type="protein sequence ID" value="PTR06509.1"/>
    <property type="molecule type" value="Genomic_DNA"/>
</dbReference>
<dbReference type="Proteomes" id="UP000244060">
    <property type="component" value="Unassembled WGS sequence"/>
</dbReference>
<sequence length="86" mass="9622">MPHATIVEEFPKTALSRRTGDVLAAAATGPVCLTDHGKPRFVLMTMAQFERLSGRTDGRTEDWTRDLSPEEQALFLAEIDERMCDI</sequence>
<dbReference type="OrthoDB" id="165038at2"/>
<protein>
    <recommendedName>
        <fullName evidence="2">Antitoxin</fullName>
    </recommendedName>
</protein>
<dbReference type="NCBIfam" id="TIGR01552">
    <property type="entry name" value="phd_fam"/>
    <property type="match status" value="1"/>
</dbReference>
<organism evidence="3 4">
    <name type="scientific">Cereibacter azotoformans</name>
    <dbReference type="NCBI Taxonomy" id="43057"/>
    <lineage>
        <taxon>Bacteria</taxon>
        <taxon>Pseudomonadati</taxon>
        <taxon>Pseudomonadota</taxon>
        <taxon>Alphaproteobacteria</taxon>
        <taxon>Rhodobacterales</taxon>
        <taxon>Paracoccaceae</taxon>
        <taxon>Cereibacter</taxon>
    </lineage>
</organism>
<keyword evidence="4" id="KW-1185">Reference proteome</keyword>
<comment type="function">
    <text evidence="2">Antitoxin component of a type II toxin-antitoxin (TA) system.</text>
</comment>
<proteinExistence type="inferred from homology"/>
<dbReference type="Gene3D" id="3.40.1620.10">
    <property type="entry name" value="YefM-like domain"/>
    <property type="match status" value="1"/>
</dbReference>
<dbReference type="AlphaFoldDB" id="A0A2T5JJJ2"/>
<evidence type="ECO:0000256" key="2">
    <source>
        <dbReference type="RuleBase" id="RU362080"/>
    </source>
</evidence>
<gene>
    <name evidence="3" type="ORF">C8J28_1494</name>
</gene>
<dbReference type="InterPro" id="IPR036165">
    <property type="entry name" value="YefM-like_sf"/>
</dbReference>
<reference evidence="3 4" key="1">
    <citation type="submission" date="2018-04" db="EMBL/GenBank/DDBJ databases">
        <title>Genomic Encyclopedia of Type Strains, Phase III (KMG-III): the genomes of soil and plant-associated and newly described type strains.</title>
        <authorList>
            <person name="Whitman W."/>
        </authorList>
    </citation>
    <scope>NUCLEOTIDE SEQUENCE [LARGE SCALE GENOMIC DNA]</scope>
    <source>
        <strain evidence="3 4">KA25</strain>
    </source>
</reference>
<accession>A0A2T5JJJ2</accession>